<dbReference type="PROSITE" id="PS51375">
    <property type="entry name" value="PPR"/>
    <property type="match status" value="6"/>
</dbReference>
<organism evidence="4 5">
    <name type="scientific">Aristolochia fimbriata</name>
    <name type="common">White veined hardy Dutchman's pipe vine</name>
    <dbReference type="NCBI Taxonomy" id="158543"/>
    <lineage>
        <taxon>Eukaryota</taxon>
        <taxon>Viridiplantae</taxon>
        <taxon>Streptophyta</taxon>
        <taxon>Embryophyta</taxon>
        <taxon>Tracheophyta</taxon>
        <taxon>Spermatophyta</taxon>
        <taxon>Magnoliopsida</taxon>
        <taxon>Magnoliidae</taxon>
        <taxon>Piperales</taxon>
        <taxon>Aristolochiaceae</taxon>
        <taxon>Aristolochia</taxon>
    </lineage>
</organism>
<dbReference type="FunFam" id="1.25.40.10:FF:000073">
    <property type="entry name" value="Pentatricopeptide repeat-containing protein chloroplastic"/>
    <property type="match status" value="1"/>
</dbReference>
<keyword evidence="5" id="KW-1185">Reference proteome</keyword>
<feature type="repeat" description="PPR" evidence="2">
    <location>
        <begin position="348"/>
        <end position="382"/>
    </location>
</feature>
<proteinExistence type="predicted"/>
<dbReference type="PANTHER" id="PTHR47926:SF512">
    <property type="entry name" value="REPEAT (PPR) SUPERFAMILY PROTEIN, PUTATIVE-RELATED"/>
    <property type="match status" value="1"/>
</dbReference>
<dbReference type="InterPro" id="IPR002885">
    <property type="entry name" value="PPR_rpt"/>
</dbReference>
<dbReference type="AlphaFoldDB" id="A0AAV7FE21"/>
<evidence type="ECO:0000256" key="2">
    <source>
        <dbReference type="PROSITE-ProRule" id="PRU00708"/>
    </source>
</evidence>
<dbReference type="Pfam" id="PF13041">
    <property type="entry name" value="PPR_2"/>
    <property type="match status" value="4"/>
</dbReference>
<dbReference type="FunFam" id="1.25.40.10:FF:000679">
    <property type="entry name" value="Pentatricopeptide repeat-containing protein At5g03800"/>
    <property type="match status" value="1"/>
</dbReference>
<dbReference type="Gene3D" id="1.25.40.10">
    <property type="entry name" value="Tetratricopeptide repeat domain"/>
    <property type="match status" value="5"/>
</dbReference>
<reference evidence="4 5" key="1">
    <citation type="submission" date="2021-07" db="EMBL/GenBank/DDBJ databases">
        <title>The Aristolochia fimbriata genome: insights into angiosperm evolution, floral development and chemical biosynthesis.</title>
        <authorList>
            <person name="Jiao Y."/>
        </authorList>
    </citation>
    <scope>NUCLEOTIDE SEQUENCE [LARGE SCALE GENOMIC DNA]</scope>
    <source>
        <strain evidence="4">IBCAS-2021</strain>
        <tissue evidence="4">Leaf</tissue>
    </source>
</reference>
<dbReference type="PANTHER" id="PTHR47926">
    <property type="entry name" value="PENTATRICOPEPTIDE REPEAT-CONTAINING PROTEIN"/>
    <property type="match status" value="1"/>
</dbReference>
<comment type="caution">
    <text evidence="4">The sequence shown here is derived from an EMBL/GenBank/DDBJ whole genome shotgun (WGS) entry which is preliminary data.</text>
</comment>
<feature type="repeat" description="PPR" evidence="2">
    <location>
        <begin position="216"/>
        <end position="250"/>
    </location>
</feature>
<accession>A0AAV7FE21</accession>
<sequence length="859" mass="96436">MTTNIVLSSSLCCSHPLRLPPSSSLPAQLFQNARNRLNLSHLTTRRFEFPGNDGLFRQSAEHTRVSLAGAAHLSIAATQLQDSPNVRDNALVSSYIRLGAIDDARKTFDSLPSPDIVSYCSLISYYAKNNKEDEAVYLFIQMCRSGIEPNEFAIVAVLTACIRLSSFQLGIQLHCLAVKTNHLSCVYVSNATMAMYIKCSSLVCALQLFGEMFQRDAVSFNTIISGLIQDSEYCRAFDLFRDMQLGGLRADQFSISSLLTAAAELYLLMQGKEIHAHSLRLDLDSKLSVNNALIRFYTNCGSVEDVVGLFERMATRDVITWTEMASSYMKFGLVEEAVRIFEKMPVRNCVSYNAILNGFCKNGNGLQALELFCKMLEDGEEISDFTLTIVVNACAMLSDIRKSKQIHGFVIKVGMSSNSWTEAALLDMCTKCDRMDDARKMFNGWSDKCSRSIAWTTMICGYAQNGQPEQAMALFCAENELILDEVALATVLGVCGNLGFVNKGKQLHSYALKSGFLSDLAVGNAAVSMYSKCGSLEDAIKLFEVLPERDTVSWNTLITVYLLHREGENALRVWRKMERMGVKPDSVSFVLILSACRYIYESDSVNICRRLFLSMRCYGIEPTSEHYASMIHVFGCQDRFEEAEELINNMPSEPDASVWKALLDSCGLRSNVNLGKKAAQHLLATEPQDVSTYILVSNLYSASGRWHCSERVREEMKNKGLQKHPARSWTINDNKIHSFFARDRSHSQSKDIYSGLEILILENMKVGYTPETSFVLHEVEEYQKKDFLVYHSAKLAVTYGLLMTEPGKPVHVMKNIRLCGDCHEFLKYTSITTKREIHVRDASGFHCFRDGKCTCGDYW</sequence>
<dbReference type="Proteomes" id="UP000825729">
    <property type="component" value="Unassembled WGS sequence"/>
</dbReference>
<feature type="repeat" description="PPR" evidence="2">
    <location>
        <begin position="689"/>
        <end position="723"/>
    </location>
</feature>
<evidence type="ECO:0000313" key="5">
    <source>
        <dbReference type="Proteomes" id="UP000825729"/>
    </source>
</evidence>
<feature type="repeat" description="PPR" evidence="2">
    <location>
        <begin position="317"/>
        <end position="347"/>
    </location>
</feature>
<dbReference type="GO" id="GO:0003723">
    <property type="term" value="F:RNA binding"/>
    <property type="evidence" value="ECO:0007669"/>
    <property type="project" value="InterPro"/>
</dbReference>
<dbReference type="GO" id="GO:0009451">
    <property type="term" value="P:RNA modification"/>
    <property type="evidence" value="ECO:0007669"/>
    <property type="project" value="InterPro"/>
</dbReference>
<evidence type="ECO:0000256" key="1">
    <source>
        <dbReference type="ARBA" id="ARBA00022737"/>
    </source>
</evidence>
<feature type="domain" description="DYW" evidence="3">
    <location>
        <begin position="767"/>
        <end position="859"/>
    </location>
</feature>
<dbReference type="EMBL" id="JAINDJ010000002">
    <property type="protein sequence ID" value="KAG9459269.1"/>
    <property type="molecule type" value="Genomic_DNA"/>
</dbReference>
<evidence type="ECO:0000259" key="3">
    <source>
        <dbReference type="Pfam" id="PF14432"/>
    </source>
</evidence>
<gene>
    <name evidence="4" type="ORF">H6P81_003777</name>
</gene>
<dbReference type="Pfam" id="PF20431">
    <property type="entry name" value="E_motif"/>
    <property type="match status" value="1"/>
</dbReference>
<dbReference type="Pfam" id="PF01535">
    <property type="entry name" value="PPR"/>
    <property type="match status" value="4"/>
</dbReference>
<feature type="repeat" description="PPR" evidence="2">
    <location>
        <begin position="550"/>
        <end position="584"/>
    </location>
</feature>
<dbReference type="InterPro" id="IPR032867">
    <property type="entry name" value="DYW_dom"/>
</dbReference>
<dbReference type="InterPro" id="IPR011990">
    <property type="entry name" value="TPR-like_helical_dom_sf"/>
</dbReference>
<dbReference type="Pfam" id="PF20430">
    <property type="entry name" value="Eplus_motif"/>
    <property type="match status" value="1"/>
</dbReference>
<protein>
    <recommendedName>
        <fullName evidence="3">DYW domain-containing protein</fullName>
    </recommendedName>
</protein>
<name>A0AAV7FE21_ARIFI</name>
<dbReference type="GO" id="GO:0008270">
    <property type="term" value="F:zinc ion binding"/>
    <property type="evidence" value="ECO:0007669"/>
    <property type="project" value="InterPro"/>
</dbReference>
<dbReference type="InterPro" id="IPR046960">
    <property type="entry name" value="PPR_At4g14850-like_plant"/>
</dbReference>
<dbReference type="FunFam" id="1.25.40.10:FF:002102">
    <property type="entry name" value="Pentatricopeptide repeat-containing protein103"/>
    <property type="match status" value="1"/>
</dbReference>
<dbReference type="InterPro" id="IPR046849">
    <property type="entry name" value="E2_motif"/>
</dbReference>
<dbReference type="InterPro" id="IPR046848">
    <property type="entry name" value="E_motif"/>
</dbReference>
<dbReference type="Pfam" id="PF14432">
    <property type="entry name" value="DYW_deaminase"/>
    <property type="match status" value="1"/>
</dbReference>
<dbReference type="NCBIfam" id="TIGR00756">
    <property type="entry name" value="PPR"/>
    <property type="match status" value="5"/>
</dbReference>
<feature type="repeat" description="PPR" evidence="2">
    <location>
        <begin position="115"/>
        <end position="149"/>
    </location>
</feature>
<evidence type="ECO:0000313" key="4">
    <source>
        <dbReference type="EMBL" id="KAG9459269.1"/>
    </source>
</evidence>
<keyword evidence="1" id="KW-0677">Repeat</keyword>